<comment type="caution">
    <text evidence="2">The sequence shown here is derived from an EMBL/GenBank/DDBJ whole genome shotgun (WGS) entry which is preliminary data.</text>
</comment>
<name>A0A9J6D580_RHIMP</name>
<organism evidence="2 3">
    <name type="scientific">Rhipicephalus microplus</name>
    <name type="common">Cattle tick</name>
    <name type="synonym">Boophilus microplus</name>
    <dbReference type="NCBI Taxonomy" id="6941"/>
    <lineage>
        <taxon>Eukaryota</taxon>
        <taxon>Metazoa</taxon>
        <taxon>Ecdysozoa</taxon>
        <taxon>Arthropoda</taxon>
        <taxon>Chelicerata</taxon>
        <taxon>Arachnida</taxon>
        <taxon>Acari</taxon>
        <taxon>Parasitiformes</taxon>
        <taxon>Ixodida</taxon>
        <taxon>Ixodoidea</taxon>
        <taxon>Ixodidae</taxon>
        <taxon>Rhipicephalinae</taxon>
        <taxon>Rhipicephalus</taxon>
        <taxon>Boophilus</taxon>
    </lineage>
</organism>
<dbReference type="Proteomes" id="UP000821866">
    <property type="component" value="Chromosome 9"/>
</dbReference>
<protein>
    <submittedName>
        <fullName evidence="2">Uncharacterized protein</fullName>
    </submittedName>
</protein>
<keyword evidence="3" id="KW-1185">Reference proteome</keyword>
<proteinExistence type="predicted"/>
<evidence type="ECO:0000256" key="1">
    <source>
        <dbReference type="SAM" id="MobiDB-lite"/>
    </source>
</evidence>
<evidence type="ECO:0000313" key="2">
    <source>
        <dbReference type="EMBL" id="KAH8008999.1"/>
    </source>
</evidence>
<gene>
    <name evidence="2" type="ORF">HPB51_008678</name>
</gene>
<accession>A0A9J6D580</accession>
<reference evidence="2" key="1">
    <citation type="journal article" date="2020" name="Cell">
        <title>Large-Scale Comparative Analyses of Tick Genomes Elucidate Their Genetic Diversity and Vector Capacities.</title>
        <authorList>
            <consortium name="Tick Genome and Microbiome Consortium (TIGMIC)"/>
            <person name="Jia N."/>
            <person name="Wang J."/>
            <person name="Shi W."/>
            <person name="Du L."/>
            <person name="Sun Y."/>
            <person name="Zhan W."/>
            <person name="Jiang J.F."/>
            <person name="Wang Q."/>
            <person name="Zhang B."/>
            <person name="Ji P."/>
            <person name="Bell-Sakyi L."/>
            <person name="Cui X.M."/>
            <person name="Yuan T.T."/>
            <person name="Jiang B.G."/>
            <person name="Yang W.F."/>
            <person name="Lam T.T."/>
            <person name="Chang Q.C."/>
            <person name="Ding S.J."/>
            <person name="Wang X.J."/>
            <person name="Zhu J.G."/>
            <person name="Ruan X.D."/>
            <person name="Zhao L."/>
            <person name="Wei J.T."/>
            <person name="Ye R.Z."/>
            <person name="Que T.C."/>
            <person name="Du C.H."/>
            <person name="Zhou Y.H."/>
            <person name="Cheng J.X."/>
            <person name="Dai P.F."/>
            <person name="Guo W.B."/>
            <person name="Han X.H."/>
            <person name="Huang E.J."/>
            <person name="Li L.F."/>
            <person name="Wei W."/>
            <person name="Gao Y.C."/>
            <person name="Liu J.Z."/>
            <person name="Shao H.Z."/>
            <person name="Wang X."/>
            <person name="Wang C.C."/>
            <person name="Yang T.C."/>
            <person name="Huo Q.B."/>
            <person name="Li W."/>
            <person name="Chen H.Y."/>
            <person name="Chen S.E."/>
            <person name="Zhou L.G."/>
            <person name="Ni X.B."/>
            <person name="Tian J.H."/>
            <person name="Sheng Y."/>
            <person name="Liu T."/>
            <person name="Pan Y.S."/>
            <person name="Xia L.Y."/>
            <person name="Li J."/>
            <person name="Zhao F."/>
            <person name="Cao W.C."/>
        </authorList>
    </citation>
    <scope>NUCLEOTIDE SEQUENCE</scope>
    <source>
        <strain evidence="2">Rmic-2018</strain>
    </source>
</reference>
<reference evidence="2" key="2">
    <citation type="submission" date="2021-09" db="EMBL/GenBank/DDBJ databases">
        <authorList>
            <person name="Jia N."/>
            <person name="Wang J."/>
            <person name="Shi W."/>
            <person name="Du L."/>
            <person name="Sun Y."/>
            <person name="Zhan W."/>
            <person name="Jiang J."/>
            <person name="Wang Q."/>
            <person name="Zhang B."/>
            <person name="Ji P."/>
            <person name="Sakyi L.B."/>
            <person name="Cui X."/>
            <person name="Yuan T."/>
            <person name="Jiang B."/>
            <person name="Yang W."/>
            <person name="Lam T.T.-Y."/>
            <person name="Chang Q."/>
            <person name="Ding S."/>
            <person name="Wang X."/>
            <person name="Zhu J."/>
            <person name="Ruan X."/>
            <person name="Zhao L."/>
            <person name="Wei J."/>
            <person name="Que T."/>
            <person name="Du C."/>
            <person name="Cheng J."/>
            <person name="Dai P."/>
            <person name="Han X."/>
            <person name="Huang E."/>
            <person name="Gao Y."/>
            <person name="Liu J."/>
            <person name="Shao H."/>
            <person name="Ye R."/>
            <person name="Li L."/>
            <person name="Wei W."/>
            <person name="Wang X."/>
            <person name="Wang C."/>
            <person name="Huo Q."/>
            <person name="Li W."/>
            <person name="Guo W."/>
            <person name="Chen H."/>
            <person name="Chen S."/>
            <person name="Zhou L."/>
            <person name="Zhou L."/>
            <person name="Ni X."/>
            <person name="Tian J."/>
            <person name="Zhou Y."/>
            <person name="Sheng Y."/>
            <person name="Liu T."/>
            <person name="Pan Y."/>
            <person name="Xia L."/>
            <person name="Li J."/>
            <person name="Zhao F."/>
            <person name="Cao W."/>
        </authorList>
    </citation>
    <scope>NUCLEOTIDE SEQUENCE</scope>
    <source>
        <strain evidence="2">Rmic-2018</strain>
        <tissue evidence="2">Larvae</tissue>
    </source>
</reference>
<evidence type="ECO:0000313" key="3">
    <source>
        <dbReference type="Proteomes" id="UP000821866"/>
    </source>
</evidence>
<dbReference type="AlphaFoldDB" id="A0A9J6D580"/>
<dbReference type="EMBL" id="JABSTU010000011">
    <property type="protein sequence ID" value="KAH8008999.1"/>
    <property type="molecule type" value="Genomic_DNA"/>
</dbReference>
<dbReference type="VEuPathDB" id="VectorBase:LOC119169924"/>
<feature type="region of interest" description="Disordered" evidence="1">
    <location>
        <begin position="40"/>
        <end position="66"/>
    </location>
</feature>
<sequence>MPTNASAMTKTFCPDPGICRNGKQHTTSQSASAVTELAMPPAWTPPPPPHWSQFSSPRPYADSRRYSPSRTASHAALLARINALEPQLTIAKAKARMKEREHKKLMPHLSSYINEDQFTSLHRSPRGTVWSKETLTKALKIRLSCGSRGYDMVKEVGQPLPSQRTLQRHIEHCKFRPGLLVDIMDSLAVKPVLARVHSVKYSGVRECSHSSHSVERVNNDGYKRHNPVHNREALVVRQHLVNMREDQCYSEFAGKATLTITLF</sequence>